<evidence type="ECO:0000256" key="1">
    <source>
        <dbReference type="SAM" id="SignalP"/>
    </source>
</evidence>
<keyword evidence="3" id="KW-1185">Reference proteome</keyword>
<keyword evidence="1" id="KW-0732">Signal</keyword>
<sequence length="209" mass="21179">MKKRLVIAGTVVVACGALVVSGVLTSANAETSPVAPVAAPAQLAAAPVSPPPTRRAASEHEVLGEVIGTGIRDSSGELVFYGVKVTEPRLPQTTFGIMGGIRDAAGGLKDVIIVNETSGSDKAPGFHGVTGGANLDGHDVPSFGYYAGPAAKITAQIGGASVVAHQARWSADPNVVVFWFDTATDPGRLRAYNAAGDKLPTGRTDVGHG</sequence>
<protein>
    <submittedName>
        <fullName evidence="2">Uncharacterized protein</fullName>
    </submittedName>
</protein>
<name>A0ABU5RMS9_9PSEU</name>
<comment type="caution">
    <text evidence="2">The sequence shown here is derived from an EMBL/GenBank/DDBJ whole genome shotgun (WGS) entry which is preliminary data.</text>
</comment>
<feature type="chain" id="PRO_5047534612" evidence="1">
    <location>
        <begin position="30"/>
        <end position="209"/>
    </location>
</feature>
<organism evidence="2 3">
    <name type="scientific">Amycolatopsis heterodermiae</name>
    <dbReference type="NCBI Taxonomy" id="3110235"/>
    <lineage>
        <taxon>Bacteria</taxon>
        <taxon>Bacillati</taxon>
        <taxon>Actinomycetota</taxon>
        <taxon>Actinomycetes</taxon>
        <taxon>Pseudonocardiales</taxon>
        <taxon>Pseudonocardiaceae</taxon>
        <taxon>Amycolatopsis</taxon>
    </lineage>
</organism>
<accession>A0ABU5RMS9</accession>
<dbReference type="PROSITE" id="PS51257">
    <property type="entry name" value="PROKAR_LIPOPROTEIN"/>
    <property type="match status" value="1"/>
</dbReference>
<evidence type="ECO:0000313" key="3">
    <source>
        <dbReference type="Proteomes" id="UP001304298"/>
    </source>
</evidence>
<reference evidence="2 3" key="1">
    <citation type="submission" date="2023-12" db="EMBL/GenBank/DDBJ databases">
        <title>Amycolatopsis sp. V23-08.</title>
        <authorList>
            <person name="Somphong A."/>
        </authorList>
    </citation>
    <scope>NUCLEOTIDE SEQUENCE [LARGE SCALE GENOMIC DNA]</scope>
    <source>
        <strain evidence="2 3">V23-08</strain>
    </source>
</reference>
<dbReference type="Proteomes" id="UP001304298">
    <property type="component" value="Unassembled WGS sequence"/>
</dbReference>
<dbReference type="RefSeq" id="WP_323337749.1">
    <property type="nucleotide sequence ID" value="NZ_JAYFSI010000025.1"/>
</dbReference>
<dbReference type="EMBL" id="JAYFSI010000025">
    <property type="protein sequence ID" value="MEA5367616.1"/>
    <property type="molecule type" value="Genomic_DNA"/>
</dbReference>
<proteinExistence type="predicted"/>
<feature type="signal peptide" evidence="1">
    <location>
        <begin position="1"/>
        <end position="29"/>
    </location>
</feature>
<evidence type="ECO:0000313" key="2">
    <source>
        <dbReference type="EMBL" id="MEA5367616.1"/>
    </source>
</evidence>
<gene>
    <name evidence="2" type="ORF">VA596_49355</name>
</gene>